<protein>
    <submittedName>
        <fullName evidence="2">LPXTG cell wall anchor domain-containing protein</fullName>
    </submittedName>
</protein>
<organism evidence="2 3">
    <name type="scientific">Levilactobacillus angrenensis</name>
    <dbReference type="NCBI Taxonomy" id="2486020"/>
    <lineage>
        <taxon>Bacteria</taxon>
        <taxon>Bacillati</taxon>
        <taxon>Bacillota</taxon>
        <taxon>Bacilli</taxon>
        <taxon>Lactobacillales</taxon>
        <taxon>Lactobacillaceae</taxon>
        <taxon>Levilactobacillus</taxon>
    </lineage>
</organism>
<dbReference type="NCBIfam" id="TIGR01167">
    <property type="entry name" value="LPXTG_anchor"/>
    <property type="match status" value="1"/>
</dbReference>
<accession>A0ABW1U8R2</accession>
<keyword evidence="3" id="KW-1185">Reference proteome</keyword>
<keyword evidence="1" id="KW-0812">Transmembrane</keyword>
<gene>
    <name evidence="2" type="ORF">ACFP1M_02070</name>
</gene>
<keyword evidence="1" id="KW-1133">Transmembrane helix</keyword>
<comment type="caution">
    <text evidence="2">The sequence shown here is derived from an EMBL/GenBank/DDBJ whole genome shotgun (WGS) entry which is preliminary data.</text>
</comment>
<dbReference type="RefSeq" id="WP_164505603.1">
    <property type="nucleotide sequence ID" value="NZ_JBHSSO010000008.1"/>
</dbReference>
<name>A0ABW1U8R2_9LACO</name>
<evidence type="ECO:0000313" key="3">
    <source>
        <dbReference type="Proteomes" id="UP001596258"/>
    </source>
</evidence>
<proteinExistence type="predicted"/>
<feature type="transmembrane region" description="Helical" evidence="1">
    <location>
        <begin position="12"/>
        <end position="28"/>
    </location>
</feature>
<dbReference type="Proteomes" id="UP001596258">
    <property type="component" value="Unassembled WGS sequence"/>
</dbReference>
<evidence type="ECO:0000256" key="1">
    <source>
        <dbReference type="SAM" id="Phobius"/>
    </source>
</evidence>
<sequence>MSQTDEQQSGLAAWFGSWLLALASLSLFKRRKKRD</sequence>
<evidence type="ECO:0000313" key="2">
    <source>
        <dbReference type="EMBL" id="MFC6289000.1"/>
    </source>
</evidence>
<reference evidence="3" key="1">
    <citation type="journal article" date="2019" name="Int. J. Syst. Evol. Microbiol.">
        <title>The Global Catalogue of Microorganisms (GCM) 10K type strain sequencing project: providing services to taxonomists for standard genome sequencing and annotation.</title>
        <authorList>
            <consortium name="The Broad Institute Genomics Platform"/>
            <consortium name="The Broad Institute Genome Sequencing Center for Infectious Disease"/>
            <person name="Wu L."/>
            <person name="Ma J."/>
        </authorList>
    </citation>
    <scope>NUCLEOTIDE SEQUENCE [LARGE SCALE GENOMIC DNA]</scope>
    <source>
        <strain evidence="3">CCM 8893</strain>
    </source>
</reference>
<dbReference type="EMBL" id="JBHSSO010000008">
    <property type="protein sequence ID" value="MFC6289000.1"/>
    <property type="molecule type" value="Genomic_DNA"/>
</dbReference>
<keyword evidence="1" id="KW-0472">Membrane</keyword>